<proteinExistence type="predicted"/>
<dbReference type="PANTHER" id="PTHR48419:SF1">
    <property type="entry name" value="SULFOTRANSFERASE DOMAIN-CONTAINING PROTEIN"/>
    <property type="match status" value="1"/>
</dbReference>
<name>A0A4U0WVH7_9PEZI</name>
<organism evidence="1 2">
    <name type="scientific">Cryomyces minteri</name>
    <dbReference type="NCBI Taxonomy" id="331657"/>
    <lineage>
        <taxon>Eukaryota</taxon>
        <taxon>Fungi</taxon>
        <taxon>Dikarya</taxon>
        <taxon>Ascomycota</taxon>
        <taxon>Pezizomycotina</taxon>
        <taxon>Dothideomycetes</taxon>
        <taxon>Dothideomycetes incertae sedis</taxon>
        <taxon>Cryomyces</taxon>
    </lineage>
</organism>
<dbReference type="EMBL" id="NAJN01000889">
    <property type="protein sequence ID" value="TKA67664.1"/>
    <property type="molecule type" value="Genomic_DNA"/>
</dbReference>
<evidence type="ECO:0008006" key="3">
    <source>
        <dbReference type="Google" id="ProtNLM"/>
    </source>
</evidence>
<dbReference type="STRING" id="331657.A0A4U0WVH7"/>
<gene>
    <name evidence="1" type="ORF">B0A49_08060</name>
</gene>
<sequence length="346" mass="40040">MDTDRGRRFYLITYPRTASNLLVRILNLGEQPNILKLEGTGWGYFFLDTHYLSYELQTAGKPLQEWTQSQRRQTMDSFQRGFKEFEKYVATARTEDKMVFVKEHSIFLTEPTALSRFAYGEDSVDETPWVMQPSGYVPELRRSSLNQTCLPDEFLQTWRPTFLIRHPALVFPSLYRALLDTHRVLEAGPTSDAHLKTLMTMHWTRTLHDWYAENVKPTLSESNGGVTWPIVVDADDVMTNPETVGRLCEIIGLDSTKLQYAWEPASEEQRAHLPTDDVRRFLSTLLSSSSVQKGKTSHDLDMAVETKKWREEFGEMQGAKLEKWVKDAMPDYEFLKAKRLRPTPST</sequence>
<dbReference type="AlphaFoldDB" id="A0A4U0WVH7"/>
<accession>A0A4U0WVH7</accession>
<comment type="caution">
    <text evidence="1">The sequence shown here is derived from an EMBL/GenBank/DDBJ whole genome shotgun (WGS) entry which is preliminary data.</text>
</comment>
<evidence type="ECO:0000313" key="2">
    <source>
        <dbReference type="Proteomes" id="UP000308768"/>
    </source>
</evidence>
<dbReference type="Proteomes" id="UP000308768">
    <property type="component" value="Unassembled WGS sequence"/>
</dbReference>
<dbReference type="InterPro" id="IPR053226">
    <property type="entry name" value="Pyrrolopyrazine_biosynth_F"/>
</dbReference>
<dbReference type="SUPFAM" id="SSF52540">
    <property type="entry name" value="P-loop containing nucleoside triphosphate hydrolases"/>
    <property type="match status" value="1"/>
</dbReference>
<evidence type="ECO:0000313" key="1">
    <source>
        <dbReference type="EMBL" id="TKA67664.1"/>
    </source>
</evidence>
<dbReference type="Gene3D" id="3.40.50.300">
    <property type="entry name" value="P-loop containing nucleotide triphosphate hydrolases"/>
    <property type="match status" value="1"/>
</dbReference>
<protein>
    <recommendedName>
        <fullName evidence="3">Sulfotransferase domain-containing protein</fullName>
    </recommendedName>
</protein>
<dbReference type="InterPro" id="IPR027417">
    <property type="entry name" value="P-loop_NTPase"/>
</dbReference>
<dbReference type="OrthoDB" id="3650366at2759"/>
<reference evidence="1 2" key="1">
    <citation type="submission" date="2017-03" db="EMBL/GenBank/DDBJ databases">
        <title>Genomes of endolithic fungi from Antarctica.</title>
        <authorList>
            <person name="Coleine C."/>
            <person name="Masonjones S."/>
            <person name="Stajich J.E."/>
        </authorList>
    </citation>
    <scope>NUCLEOTIDE SEQUENCE [LARGE SCALE GENOMIC DNA]</scope>
    <source>
        <strain evidence="1 2">CCFEE 5187</strain>
    </source>
</reference>
<keyword evidence="2" id="KW-1185">Reference proteome</keyword>
<dbReference type="PANTHER" id="PTHR48419">
    <property type="entry name" value="SULFOTRANSFERASE DOMAIN-CONTAINING PROTEIN"/>
    <property type="match status" value="1"/>
</dbReference>